<dbReference type="FunFam" id="3.80.10.10:FF:000213">
    <property type="entry name" value="Tyrosine-sulfated glycopeptide receptor 1"/>
    <property type="match status" value="1"/>
</dbReference>
<evidence type="ECO:0000256" key="9">
    <source>
        <dbReference type="ARBA" id="ARBA00023136"/>
    </source>
</evidence>
<evidence type="ECO:0000256" key="12">
    <source>
        <dbReference type="SAM" id="Phobius"/>
    </source>
</evidence>
<keyword evidence="6 13" id="KW-0732">Signal</keyword>
<dbReference type="STRING" id="3760.A0A251PLF7"/>
<dbReference type="InterPro" id="IPR003591">
    <property type="entry name" value="Leu-rich_rpt_typical-subtyp"/>
</dbReference>
<dbReference type="InterPro" id="IPR046956">
    <property type="entry name" value="RLP23-like"/>
</dbReference>
<evidence type="ECO:0000256" key="6">
    <source>
        <dbReference type="ARBA" id="ARBA00022729"/>
    </source>
</evidence>
<comment type="similarity">
    <text evidence="2">Belongs to the RLP family.</text>
</comment>
<evidence type="ECO:0000256" key="1">
    <source>
        <dbReference type="ARBA" id="ARBA00004251"/>
    </source>
</evidence>
<feature type="signal peptide" evidence="13">
    <location>
        <begin position="1"/>
        <end position="21"/>
    </location>
</feature>
<keyword evidence="9 12" id="KW-0472">Membrane</keyword>
<dbReference type="Gene3D" id="3.80.10.10">
    <property type="entry name" value="Ribonuclease Inhibitor"/>
    <property type="match status" value="2"/>
</dbReference>
<gene>
    <name evidence="15" type="ORF">PRUPE_4G163000</name>
</gene>
<organism evidence="15 16">
    <name type="scientific">Prunus persica</name>
    <name type="common">Peach</name>
    <name type="synonym">Amygdalus persica</name>
    <dbReference type="NCBI Taxonomy" id="3760"/>
    <lineage>
        <taxon>Eukaryota</taxon>
        <taxon>Viridiplantae</taxon>
        <taxon>Streptophyta</taxon>
        <taxon>Embryophyta</taxon>
        <taxon>Tracheophyta</taxon>
        <taxon>Spermatophyta</taxon>
        <taxon>Magnoliopsida</taxon>
        <taxon>eudicotyledons</taxon>
        <taxon>Gunneridae</taxon>
        <taxon>Pentapetalae</taxon>
        <taxon>rosids</taxon>
        <taxon>fabids</taxon>
        <taxon>Rosales</taxon>
        <taxon>Rosaceae</taxon>
        <taxon>Amygdaloideae</taxon>
        <taxon>Amygdaleae</taxon>
        <taxon>Prunus</taxon>
    </lineage>
</organism>
<evidence type="ECO:0000256" key="3">
    <source>
        <dbReference type="ARBA" id="ARBA00022475"/>
    </source>
</evidence>
<keyword evidence="3" id="KW-1003">Cell membrane</keyword>
<feature type="transmembrane region" description="Helical" evidence="12">
    <location>
        <begin position="678"/>
        <end position="700"/>
    </location>
</feature>
<dbReference type="InterPro" id="IPR001611">
    <property type="entry name" value="Leu-rich_rpt"/>
</dbReference>
<dbReference type="InterPro" id="IPR013210">
    <property type="entry name" value="LRR_N_plant-typ"/>
</dbReference>
<keyword evidence="5 12" id="KW-0812">Transmembrane</keyword>
<dbReference type="GO" id="GO:0005886">
    <property type="term" value="C:plasma membrane"/>
    <property type="evidence" value="ECO:0007669"/>
    <property type="project" value="UniProtKB-SubCell"/>
</dbReference>
<dbReference type="Gramene" id="ONI12409">
    <property type="protein sequence ID" value="ONI12409"/>
    <property type="gene ID" value="PRUPE_4G163000"/>
</dbReference>
<dbReference type="AlphaFoldDB" id="A0A251PLF7"/>
<evidence type="ECO:0000313" key="16">
    <source>
        <dbReference type="Proteomes" id="UP000006882"/>
    </source>
</evidence>
<dbReference type="InterPro" id="IPR032675">
    <property type="entry name" value="LRR_dom_sf"/>
</dbReference>
<dbReference type="FunFam" id="3.80.10.10:FF:000095">
    <property type="entry name" value="LRR receptor-like serine/threonine-protein kinase GSO1"/>
    <property type="match status" value="1"/>
</dbReference>
<feature type="domain" description="Leucine-rich repeat-containing N-terminal plant-type" evidence="14">
    <location>
        <begin position="26"/>
        <end position="58"/>
    </location>
</feature>
<dbReference type="PANTHER" id="PTHR48063">
    <property type="entry name" value="LRR RECEPTOR-LIKE KINASE"/>
    <property type="match status" value="1"/>
</dbReference>
<comment type="subcellular location">
    <subcellularLocation>
        <location evidence="1">Cell membrane</location>
        <topology evidence="1">Single-pass type I membrane protein</topology>
    </subcellularLocation>
</comment>
<dbReference type="SUPFAM" id="SSF52047">
    <property type="entry name" value="RNI-like"/>
    <property type="match status" value="1"/>
</dbReference>
<sequence>MAHGFYLFLLFSYIISTNIHACKQTEHSSLLSFASTLSSPPLNWTSRDCCHWKGINCDQDGWVTRLLLPSKGLKGGISPFSLGNLTHLTHLNLSHNSLFGSLEIQFFLSLNRLEILDLSYNCIFGDNNFFGAIPSSFFQQASNLTSFNVSNNTFTGLLDFSSNVFNDNLAPGLGKCSKLQVFRAGHNNLSGLLPEDIYNVTKLEEIALPLNSLDGAISDKIVTLANLSILDLSFNHFGGELPLHLGKLSKLKFVTLDFNNLEGSLPPSLMKCTNVVELRLASNNLEGDISMFDFSRLSSLTKLDLRINNFTGTVPLSLYSCRSSKAIELSGNHLKGQIQAKILSLKSLSFHSLGYNQFTNLTWAMKILMSCKSLHALSLAVSFEGEVMPFDDDMVDFDEFENLRVLSLANSNFTGTLPRLLSLNLASNRISSEIPKQLCRLPRLVVYEPIASQVDQYEFELPAIHAATNHILPTQKLSFYPAMIDLSNNNIVGSLPTEIDQLHLLRQLDLHANKFSGIIPDQISNLKNLEVLDLSMNHLSGNILLSLASLNFLKEFNVSYNNLEGPIPTSTQIQTFNAAFEGNLKLCGAPLPNKCKPNKGIDEDNKNNKDMVSGSTILSSLGPPLCPHGFVFGSSRATSQWVTHPGIALAPNSLNFGVPTTPKPLMWDLTSGLHQLPWFYIFVALGFIVGFWGLCSSLVVNKTWRYAYFRFVDNVQDRLYLMVSPNMFMDAKNHISKARRATSKSSKATLLPNLKGPSPNFSKLEINPVEFPTSPQCRAHLLKTETFC</sequence>
<evidence type="ECO:0000256" key="13">
    <source>
        <dbReference type="SAM" id="SignalP"/>
    </source>
</evidence>
<evidence type="ECO:0000256" key="8">
    <source>
        <dbReference type="ARBA" id="ARBA00022989"/>
    </source>
</evidence>
<keyword evidence="7" id="KW-0677">Repeat</keyword>
<dbReference type="PANTHER" id="PTHR48063:SF98">
    <property type="entry name" value="LRR RECEPTOR-LIKE SERINE_THREONINE-PROTEIN KINASE FLS2"/>
    <property type="match status" value="1"/>
</dbReference>
<keyword evidence="10" id="KW-0675">Receptor</keyword>
<evidence type="ECO:0000256" key="2">
    <source>
        <dbReference type="ARBA" id="ARBA00009592"/>
    </source>
</evidence>
<dbReference type="SUPFAM" id="SSF52058">
    <property type="entry name" value="L domain-like"/>
    <property type="match status" value="1"/>
</dbReference>
<dbReference type="PRINTS" id="PR00019">
    <property type="entry name" value="LEURICHRPT"/>
</dbReference>
<proteinExistence type="inferred from homology"/>
<keyword evidence="11" id="KW-0325">Glycoprotein</keyword>
<evidence type="ECO:0000313" key="15">
    <source>
        <dbReference type="EMBL" id="ONI12409.1"/>
    </source>
</evidence>
<keyword evidence="8 12" id="KW-1133">Transmembrane helix</keyword>
<keyword evidence="4" id="KW-0433">Leucine-rich repeat</keyword>
<name>A0A251PLF7_PRUPE</name>
<dbReference type="Proteomes" id="UP000006882">
    <property type="component" value="Chromosome G4"/>
</dbReference>
<dbReference type="EMBL" id="CM007654">
    <property type="protein sequence ID" value="ONI12409.1"/>
    <property type="molecule type" value="Genomic_DNA"/>
</dbReference>
<evidence type="ECO:0000256" key="4">
    <source>
        <dbReference type="ARBA" id="ARBA00022614"/>
    </source>
</evidence>
<evidence type="ECO:0000256" key="5">
    <source>
        <dbReference type="ARBA" id="ARBA00022692"/>
    </source>
</evidence>
<feature type="chain" id="PRO_5013349749" description="Leucine-rich repeat-containing N-terminal plant-type domain-containing protein" evidence="13">
    <location>
        <begin position="22"/>
        <end position="788"/>
    </location>
</feature>
<reference evidence="15 16" key="1">
    <citation type="journal article" date="2013" name="Nat. Genet.">
        <title>The high-quality draft genome of peach (Prunus persica) identifies unique patterns of genetic diversity, domestication and genome evolution.</title>
        <authorList>
            <consortium name="International Peach Genome Initiative"/>
            <person name="Verde I."/>
            <person name="Abbott A.G."/>
            <person name="Scalabrin S."/>
            <person name="Jung S."/>
            <person name="Shu S."/>
            <person name="Marroni F."/>
            <person name="Zhebentyayeva T."/>
            <person name="Dettori M.T."/>
            <person name="Grimwood J."/>
            <person name="Cattonaro F."/>
            <person name="Zuccolo A."/>
            <person name="Rossini L."/>
            <person name="Jenkins J."/>
            <person name="Vendramin E."/>
            <person name="Meisel L.A."/>
            <person name="Decroocq V."/>
            <person name="Sosinski B."/>
            <person name="Prochnik S."/>
            <person name="Mitros T."/>
            <person name="Policriti A."/>
            <person name="Cipriani G."/>
            <person name="Dondini L."/>
            <person name="Ficklin S."/>
            <person name="Goodstein D.M."/>
            <person name="Xuan P."/>
            <person name="Del Fabbro C."/>
            <person name="Aramini V."/>
            <person name="Copetti D."/>
            <person name="Gonzalez S."/>
            <person name="Horner D.S."/>
            <person name="Falchi R."/>
            <person name="Lucas S."/>
            <person name="Mica E."/>
            <person name="Maldonado J."/>
            <person name="Lazzari B."/>
            <person name="Bielenberg D."/>
            <person name="Pirona R."/>
            <person name="Miculan M."/>
            <person name="Barakat A."/>
            <person name="Testolin R."/>
            <person name="Stella A."/>
            <person name="Tartarini S."/>
            <person name="Tonutti P."/>
            <person name="Arus P."/>
            <person name="Orellana A."/>
            <person name="Wells C."/>
            <person name="Main D."/>
            <person name="Vizzotto G."/>
            <person name="Silva H."/>
            <person name="Salamini F."/>
            <person name="Schmutz J."/>
            <person name="Morgante M."/>
            <person name="Rokhsar D.S."/>
        </authorList>
    </citation>
    <scope>NUCLEOTIDE SEQUENCE [LARGE SCALE GENOMIC DNA]</scope>
    <source>
        <strain evidence="16">cv. Nemared</strain>
    </source>
</reference>
<keyword evidence="16" id="KW-1185">Reference proteome</keyword>
<evidence type="ECO:0000259" key="14">
    <source>
        <dbReference type="Pfam" id="PF08263"/>
    </source>
</evidence>
<evidence type="ECO:0000256" key="10">
    <source>
        <dbReference type="ARBA" id="ARBA00023170"/>
    </source>
</evidence>
<protein>
    <recommendedName>
        <fullName evidence="14">Leucine-rich repeat-containing N-terminal plant-type domain-containing protein</fullName>
    </recommendedName>
</protein>
<dbReference type="Pfam" id="PF08263">
    <property type="entry name" value="LRRNT_2"/>
    <property type="match status" value="1"/>
</dbReference>
<accession>A0A251PLF7</accession>
<evidence type="ECO:0000256" key="11">
    <source>
        <dbReference type="ARBA" id="ARBA00023180"/>
    </source>
</evidence>
<evidence type="ECO:0000256" key="7">
    <source>
        <dbReference type="ARBA" id="ARBA00022737"/>
    </source>
</evidence>
<dbReference type="SMART" id="SM00369">
    <property type="entry name" value="LRR_TYP"/>
    <property type="match status" value="7"/>
</dbReference>
<dbReference type="Pfam" id="PF00560">
    <property type="entry name" value="LRR_1"/>
    <property type="match status" value="5"/>
</dbReference>